<evidence type="ECO:0000256" key="1">
    <source>
        <dbReference type="ARBA" id="ARBA00004651"/>
    </source>
</evidence>
<evidence type="ECO:0000256" key="7">
    <source>
        <dbReference type="ARBA" id="ARBA00023136"/>
    </source>
</evidence>
<keyword evidence="3" id="KW-0813">Transport</keyword>
<evidence type="ECO:0000256" key="3">
    <source>
        <dbReference type="ARBA" id="ARBA00022448"/>
    </source>
</evidence>
<feature type="transmembrane region" description="Helical" evidence="8">
    <location>
        <begin position="6"/>
        <end position="23"/>
    </location>
</feature>
<comment type="similarity">
    <text evidence="2">Belongs to the CPA3 antiporters (TC 2.A.63) subunit F family.</text>
</comment>
<keyword evidence="5 8" id="KW-0812">Transmembrane</keyword>
<dbReference type="Proteomes" id="UP001593833">
    <property type="component" value="Unassembled WGS sequence"/>
</dbReference>
<evidence type="ECO:0000256" key="8">
    <source>
        <dbReference type="SAM" id="Phobius"/>
    </source>
</evidence>
<feature type="transmembrane region" description="Helical" evidence="8">
    <location>
        <begin position="59"/>
        <end position="81"/>
    </location>
</feature>
<evidence type="ECO:0000313" key="10">
    <source>
        <dbReference type="Proteomes" id="UP001593833"/>
    </source>
</evidence>
<evidence type="ECO:0000256" key="2">
    <source>
        <dbReference type="ARBA" id="ARBA00009212"/>
    </source>
</evidence>
<dbReference type="Pfam" id="PF04066">
    <property type="entry name" value="MrpF_PhaF"/>
    <property type="match status" value="1"/>
</dbReference>
<accession>A0ABV6YJV9</accession>
<comment type="subcellular location">
    <subcellularLocation>
        <location evidence="1">Cell membrane</location>
        <topology evidence="1">Multi-pass membrane protein</topology>
    </subcellularLocation>
</comment>
<keyword evidence="4" id="KW-1003">Cell membrane</keyword>
<evidence type="ECO:0000256" key="5">
    <source>
        <dbReference type="ARBA" id="ARBA00022692"/>
    </source>
</evidence>
<keyword evidence="7 8" id="KW-0472">Membrane</keyword>
<dbReference type="InterPro" id="IPR007208">
    <property type="entry name" value="MrpF/PhaF-like"/>
</dbReference>
<organism evidence="9 10">
    <name type="scientific">Eiseniibacteriota bacterium</name>
    <dbReference type="NCBI Taxonomy" id="2212470"/>
    <lineage>
        <taxon>Bacteria</taxon>
        <taxon>Candidatus Eiseniibacteriota</taxon>
    </lineage>
</organism>
<keyword evidence="6 8" id="KW-1133">Transmembrane helix</keyword>
<feature type="transmembrane region" description="Helical" evidence="8">
    <location>
        <begin position="35"/>
        <end position="53"/>
    </location>
</feature>
<dbReference type="PANTHER" id="PTHR34702">
    <property type="entry name" value="NA(+)/H(+) ANTIPORTER SUBUNIT F1"/>
    <property type="match status" value="1"/>
</dbReference>
<evidence type="ECO:0000256" key="6">
    <source>
        <dbReference type="ARBA" id="ARBA00022989"/>
    </source>
</evidence>
<evidence type="ECO:0000313" key="9">
    <source>
        <dbReference type="EMBL" id="MFC1572593.1"/>
    </source>
</evidence>
<gene>
    <name evidence="9" type="ORF">ACFL6M_03235</name>
</gene>
<dbReference type="PANTHER" id="PTHR34702:SF1">
    <property type="entry name" value="NA(+)_H(+) ANTIPORTER SUBUNIT F"/>
    <property type="match status" value="1"/>
</dbReference>
<reference evidence="9 10" key="1">
    <citation type="submission" date="2024-09" db="EMBL/GenBank/DDBJ databases">
        <authorList>
            <person name="D'Angelo T."/>
        </authorList>
    </citation>
    <scope>NUCLEOTIDE SEQUENCE [LARGE SCALE GENOMIC DNA]</scope>
    <source>
        <strain evidence="9">SAG AM-320-E07</strain>
    </source>
</reference>
<evidence type="ECO:0000256" key="4">
    <source>
        <dbReference type="ARBA" id="ARBA00022475"/>
    </source>
</evidence>
<name>A0ABV6YJV9_UNCEI</name>
<keyword evidence="10" id="KW-1185">Reference proteome</keyword>
<dbReference type="EMBL" id="JBHPKH010000023">
    <property type="protein sequence ID" value="MFC1572593.1"/>
    <property type="molecule type" value="Genomic_DNA"/>
</dbReference>
<proteinExistence type="inferred from homology"/>
<comment type="caution">
    <text evidence="9">The sequence shown here is derived from an EMBL/GenBank/DDBJ whole genome shotgun (WGS) entry which is preliminary data.</text>
</comment>
<protein>
    <submittedName>
        <fullName evidence="9">Monovalent cation/H+ antiporter complex subunit F</fullName>
    </submittedName>
</protein>
<sequence length="89" mass="9610">MTFLTAVTAVVALALMLPFYRVIKGPTVYDRMIGVGVSGTKTVILICLVGFMYGRIDMFIDIAIAYAMLNFLGGIIVAKYLGRTGGEPQ</sequence>